<dbReference type="InterPro" id="IPR000835">
    <property type="entry name" value="HTH_MarR-typ"/>
</dbReference>
<gene>
    <name evidence="2" type="ORF">DSM104329_01783</name>
</gene>
<sequence>MEADQFSEAMEKFFRAMRRARTRWSGDLEAGGLTAAQHILLVPLLDGQERSVRQLAEGAAVSSPTATRMLDALERDGTIVRRPSQTDRRCVLVALTDAGREALKAGRTAARARRRAIYDRLEPSERADAERILRRLAVLTDETP</sequence>
<dbReference type="PANTHER" id="PTHR33164:SF99">
    <property type="entry name" value="MARR FAMILY REGULATORY PROTEIN"/>
    <property type="match status" value="1"/>
</dbReference>
<dbReference type="SUPFAM" id="SSF46785">
    <property type="entry name" value="Winged helix' DNA-binding domain"/>
    <property type="match status" value="1"/>
</dbReference>
<dbReference type="Pfam" id="PF01047">
    <property type="entry name" value="MarR"/>
    <property type="match status" value="1"/>
</dbReference>
<dbReference type="PROSITE" id="PS50995">
    <property type="entry name" value="HTH_MARR_2"/>
    <property type="match status" value="1"/>
</dbReference>
<dbReference type="SMART" id="SM00347">
    <property type="entry name" value="HTH_MARR"/>
    <property type="match status" value="1"/>
</dbReference>
<evidence type="ECO:0000313" key="2">
    <source>
        <dbReference type="EMBL" id="UGS35395.1"/>
    </source>
</evidence>
<dbReference type="AlphaFoldDB" id="A0A9E6XWD1"/>
<evidence type="ECO:0000259" key="1">
    <source>
        <dbReference type="PROSITE" id="PS50995"/>
    </source>
</evidence>
<dbReference type="PANTHER" id="PTHR33164">
    <property type="entry name" value="TRANSCRIPTIONAL REGULATOR, MARR FAMILY"/>
    <property type="match status" value="1"/>
</dbReference>
<dbReference type="InterPro" id="IPR036388">
    <property type="entry name" value="WH-like_DNA-bd_sf"/>
</dbReference>
<name>A0A9E6XWD1_9ACTN</name>
<organism evidence="2 3">
    <name type="scientific">Capillimicrobium parvum</name>
    <dbReference type="NCBI Taxonomy" id="2884022"/>
    <lineage>
        <taxon>Bacteria</taxon>
        <taxon>Bacillati</taxon>
        <taxon>Actinomycetota</taxon>
        <taxon>Thermoleophilia</taxon>
        <taxon>Solirubrobacterales</taxon>
        <taxon>Capillimicrobiaceae</taxon>
        <taxon>Capillimicrobium</taxon>
    </lineage>
</organism>
<dbReference type="InterPro" id="IPR036390">
    <property type="entry name" value="WH_DNA-bd_sf"/>
</dbReference>
<dbReference type="InterPro" id="IPR039422">
    <property type="entry name" value="MarR/SlyA-like"/>
</dbReference>
<dbReference type="RefSeq" id="WP_259315083.1">
    <property type="nucleotide sequence ID" value="NZ_CP087164.1"/>
</dbReference>
<dbReference type="Gene3D" id="1.10.10.10">
    <property type="entry name" value="Winged helix-like DNA-binding domain superfamily/Winged helix DNA-binding domain"/>
    <property type="match status" value="1"/>
</dbReference>
<reference evidence="2" key="1">
    <citation type="journal article" date="2022" name="Int. J. Syst. Evol. Microbiol.">
        <title>Pseudomonas aegrilactucae sp. nov. and Pseudomonas morbosilactucae sp. nov., pathogens causing bacterial rot of lettuce in Japan.</title>
        <authorList>
            <person name="Sawada H."/>
            <person name="Fujikawa T."/>
            <person name="Satou M."/>
        </authorList>
    </citation>
    <scope>NUCLEOTIDE SEQUENCE</scope>
    <source>
        <strain evidence="2">0166_1</strain>
    </source>
</reference>
<keyword evidence="3" id="KW-1185">Reference proteome</keyword>
<dbReference type="PRINTS" id="PR00598">
    <property type="entry name" value="HTHMARR"/>
</dbReference>
<evidence type="ECO:0000313" key="3">
    <source>
        <dbReference type="Proteomes" id="UP001162834"/>
    </source>
</evidence>
<dbReference type="Proteomes" id="UP001162834">
    <property type="component" value="Chromosome"/>
</dbReference>
<dbReference type="KEGG" id="sbae:DSM104329_01783"/>
<dbReference type="GO" id="GO:0003700">
    <property type="term" value="F:DNA-binding transcription factor activity"/>
    <property type="evidence" value="ECO:0007669"/>
    <property type="project" value="InterPro"/>
</dbReference>
<feature type="domain" description="HTH marR-type" evidence="1">
    <location>
        <begin position="3"/>
        <end position="138"/>
    </location>
</feature>
<dbReference type="EMBL" id="CP087164">
    <property type="protein sequence ID" value="UGS35395.1"/>
    <property type="molecule type" value="Genomic_DNA"/>
</dbReference>
<proteinExistence type="predicted"/>
<accession>A0A9E6XWD1</accession>
<protein>
    <recommendedName>
        <fullName evidence="1">HTH marR-type domain-containing protein</fullName>
    </recommendedName>
</protein>
<dbReference type="GO" id="GO:0006950">
    <property type="term" value="P:response to stress"/>
    <property type="evidence" value="ECO:0007669"/>
    <property type="project" value="TreeGrafter"/>
</dbReference>